<dbReference type="AlphaFoldDB" id="A0A2V1N0P6"/>
<dbReference type="Pfam" id="PF00534">
    <property type="entry name" value="Glycos_transf_1"/>
    <property type="match status" value="1"/>
</dbReference>
<dbReference type="PANTHER" id="PTHR12526">
    <property type="entry name" value="GLYCOSYLTRANSFERASE"/>
    <property type="match status" value="1"/>
</dbReference>
<evidence type="ECO:0000256" key="2">
    <source>
        <dbReference type="ARBA" id="ARBA00022679"/>
    </source>
</evidence>
<dbReference type="PANTHER" id="PTHR12526:SF629">
    <property type="entry name" value="TEICHURONIC ACID BIOSYNTHESIS GLYCOSYLTRANSFERASE TUAH-RELATED"/>
    <property type="match status" value="1"/>
</dbReference>
<gene>
    <name evidence="4" type="ORF">DCM90_02910</name>
</gene>
<evidence type="ECO:0000313" key="4">
    <source>
        <dbReference type="EMBL" id="PWF99919.1"/>
    </source>
</evidence>
<protein>
    <submittedName>
        <fullName evidence="4">Glycosyl transferase</fullName>
    </submittedName>
</protein>
<dbReference type="OrthoDB" id="9765175at2"/>
<dbReference type="GO" id="GO:0016757">
    <property type="term" value="F:glycosyltransferase activity"/>
    <property type="evidence" value="ECO:0007669"/>
    <property type="project" value="UniProtKB-KW"/>
</dbReference>
<evidence type="ECO:0000259" key="3">
    <source>
        <dbReference type="Pfam" id="PF00534"/>
    </source>
</evidence>
<keyword evidence="2 4" id="KW-0808">Transferase</keyword>
<dbReference type="EMBL" id="QCXQ01000002">
    <property type="protein sequence ID" value="PWF99919.1"/>
    <property type="molecule type" value="Genomic_DNA"/>
</dbReference>
<dbReference type="InterPro" id="IPR001296">
    <property type="entry name" value="Glyco_trans_1"/>
</dbReference>
<keyword evidence="5" id="KW-1185">Reference proteome</keyword>
<name>A0A2V1N0P6_9LACO</name>
<dbReference type="Gene3D" id="3.40.50.2000">
    <property type="entry name" value="Glycogen Phosphorylase B"/>
    <property type="match status" value="2"/>
</dbReference>
<evidence type="ECO:0000256" key="1">
    <source>
        <dbReference type="ARBA" id="ARBA00022676"/>
    </source>
</evidence>
<dbReference type="SUPFAM" id="SSF53756">
    <property type="entry name" value="UDP-Glycosyltransferase/glycogen phosphorylase"/>
    <property type="match status" value="1"/>
</dbReference>
<dbReference type="Proteomes" id="UP000245080">
    <property type="component" value="Unassembled WGS sequence"/>
</dbReference>
<sequence>MNFFVNQAMGVGNSGVEHAQFYRAKRFDQANLPYRFIFVELIKNLHEAMDVWQIKDDQVINMWEYFVLGEDYAVSGLTRRSTAEFRMLVDQTKTNRMSEARTTSGLRIREFYVKKPNPDKPETLLVSTDRVELFNIWTGQLMVSYRKRVVGTESQITNIHLYHQANDQHLYFQNMVLLKRYFFHQLNRLYGGQNTFIVDRGEDNEVALFDDPVADWHKVDVVHADHLSDRNVLSAPLWNNYYEYVLTHLNQIDRLVVATEMQRQDLLQDFPTEADKIVTIPVGGVNDHVDAIETHTLMHPVKLVTISRLATEKHIDLIVQAVVKLHRAGHAVTLDIFGQGETRSKLNDLIQREDAREYIELKGLTKQPEAEYPHYDAFISASYSEGFGLTYIEAMSAALPVITFNARFGAIELVHDGVNGFLRPFKRDDEAFNVEQLTLGIEQLVAVQDYPALQRQVVESVTDYQDHVIAEKWRRLIHEL</sequence>
<keyword evidence="1" id="KW-0328">Glycosyltransferase</keyword>
<proteinExistence type="predicted"/>
<organism evidence="4 5">
    <name type="scientific">Levilactobacillus bambusae</name>
    <dbReference type="NCBI Taxonomy" id="2024736"/>
    <lineage>
        <taxon>Bacteria</taxon>
        <taxon>Bacillati</taxon>
        <taxon>Bacillota</taxon>
        <taxon>Bacilli</taxon>
        <taxon>Lactobacillales</taxon>
        <taxon>Lactobacillaceae</taxon>
        <taxon>Levilactobacillus</taxon>
    </lineage>
</organism>
<feature type="domain" description="Glycosyl transferase family 1" evidence="3">
    <location>
        <begin position="302"/>
        <end position="432"/>
    </location>
</feature>
<reference evidence="4 5" key="1">
    <citation type="journal article" date="2018" name="Int. J. Syst. Evol. Microbiol.">
        <title>Lactobacillus bambusae sp. nov., isolated from a traditional fermented Ma-bamboo shoots of Taiwan.</title>
        <authorList>
            <person name="Wang L.-T."/>
        </authorList>
    </citation>
    <scope>NUCLEOTIDE SEQUENCE [LARGE SCALE GENOMIC DNA]</scope>
    <source>
        <strain evidence="4 5">BS-W1</strain>
    </source>
</reference>
<comment type="caution">
    <text evidence="4">The sequence shown here is derived from an EMBL/GenBank/DDBJ whole genome shotgun (WGS) entry which is preliminary data.</text>
</comment>
<accession>A0A2V1N0P6</accession>
<evidence type="ECO:0000313" key="5">
    <source>
        <dbReference type="Proteomes" id="UP000245080"/>
    </source>
</evidence>
<dbReference type="RefSeq" id="WP_109249869.1">
    <property type="nucleotide sequence ID" value="NZ_QCXQ01000002.1"/>
</dbReference>